<dbReference type="EMBL" id="FMHU01000001">
    <property type="protein sequence ID" value="SCL19501.1"/>
    <property type="molecule type" value="Genomic_DNA"/>
</dbReference>
<accession>A0A1C6RR05</accession>
<protein>
    <submittedName>
        <fullName evidence="1">Uncharacterized protein</fullName>
    </submittedName>
</protein>
<evidence type="ECO:0000313" key="1">
    <source>
        <dbReference type="EMBL" id="SCL19501.1"/>
    </source>
</evidence>
<dbReference type="RefSeq" id="WP_141714081.1">
    <property type="nucleotide sequence ID" value="NZ_FMHU01000001.1"/>
</dbReference>
<name>A0A1C6RR05_9ACTN</name>
<dbReference type="Proteomes" id="UP000198906">
    <property type="component" value="Unassembled WGS sequence"/>
</dbReference>
<reference evidence="2" key="1">
    <citation type="submission" date="2016-06" db="EMBL/GenBank/DDBJ databases">
        <authorList>
            <person name="Varghese N."/>
        </authorList>
    </citation>
    <scope>NUCLEOTIDE SEQUENCE [LARGE SCALE GENOMIC DNA]</scope>
    <source>
        <strain evidence="2">DSM 46123</strain>
    </source>
</reference>
<sequence length="300" mass="30766">MSDQTGFRRFGPRGLVLVLGVALAGVAVPASPASAAVPGLMRMTATSASSSFNYQSVTAVCPLGKVLVGTGYEILGGNGEVTVDDFRMNGGPTTAPTAVTVGAYEIDEYAENWMVKAYAVCADPIAGLVRVAVTTPDDSTDFNTVTATCPVGKVLTGSGFELREVVGKGIVDDLRPNGTLVSAPTAVTLGVYEADPFYGDWTATAYAICANPIPGLVQATAISVPASTDFTNVVAVCPPGKVLLGGGFELRDAFGEVMVDDFAPGGGPATAPVSVITGAFEEDPYDEDWTIRSFGICASL</sequence>
<proteinExistence type="predicted"/>
<evidence type="ECO:0000313" key="2">
    <source>
        <dbReference type="Proteomes" id="UP000198906"/>
    </source>
</evidence>
<gene>
    <name evidence="1" type="ORF">GA0074694_2709</name>
</gene>
<keyword evidence="2" id="KW-1185">Reference proteome</keyword>
<dbReference type="AlphaFoldDB" id="A0A1C6RR05"/>
<organism evidence="1 2">
    <name type="scientific">Micromonospora inyonensis</name>
    <dbReference type="NCBI Taxonomy" id="47866"/>
    <lineage>
        <taxon>Bacteria</taxon>
        <taxon>Bacillati</taxon>
        <taxon>Actinomycetota</taxon>
        <taxon>Actinomycetes</taxon>
        <taxon>Micromonosporales</taxon>
        <taxon>Micromonosporaceae</taxon>
        <taxon>Micromonospora</taxon>
    </lineage>
</organism>